<dbReference type="InterPro" id="IPR023376">
    <property type="entry name" value="YqcC-like_dom"/>
</dbReference>
<dbReference type="EMBL" id="BMPZ01000002">
    <property type="protein sequence ID" value="GGI74059.1"/>
    <property type="molecule type" value="Genomic_DNA"/>
</dbReference>
<dbReference type="SUPFAM" id="SSF158452">
    <property type="entry name" value="YqcC-like"/>
    <property type="match status" value="1"/>
</dbReference>
<sequence length="106" mass="12270">MLSNQTQQLLDVLAEQLQAVQLWSSVEPSHEALSSQAPFACDSMPFEMWLQFIFIPKMKQLIEKRLPLPTSMAITPMAEQVWSDMPRYQNVIRVIQQLDDLLNVPR</sequence>
<dbReference type="AlphaFoldDB" id="A0A917JMT0"/>
<evidence type="ECO:0000313" key="2">
    <source>
        <dbReference type="EMBL" id="GGI74059.1"/>
    </source>
</evidence>
<dbReference type="GO" id="GO:0044010">
    <property type="term" value="P:single-species biofilm formation"/>
    <property type="evidence" value="ECO:0007669"/>
    <property type="project" value="TreeGrafter"/>
</dbReference>
<dbReference type="Proteomes" id="UP000613743">
    <property type="component" value="Unassembled WGS sequence"/>
</dbReference>
<dbReference type="Pfam" id="PF04287">
    <property type="entry name" value="DUF446"/>
    <property type="match status" value="1"/>
</dbReference>
<reference evidence="2" key="1">
    <citation type="journal article" date="2014" name="Int. J. Syst. Evol. Microbiol.">
        <title>Complete genome sequence of Corynebacterium casei LMG S-19264T (=DSM 44701T), isolated from a smear-ripened cheese.</title>
        <authorList>
            <consortium name="US DOE Joint Genome Institute (JGI-PGF)"/>
            <person name="Walter F."/>
            <person name="Albersmeier A."/>
            <person name="Kalinowski J."/>
            <person name="Ruckert C."/>
        </authorList>
    </citation>
    <scope>NUCLEOTIDE SEQUENCE</scope>
    <source>
        <strain evidence="2">JCM 30804</strain>
    </source>
</reference>
<dbReference type="InterPro" id="IPR036814">
    <property type="entry name" value="YqcC-like_sf"/>
</dbReference>
<dbReference type="RefSeq" id="WP_188918399.1">
    <property type="nucleotide sequence ID" value="NZ_BMPZ01000002.1"/>
</dbReference>
<accession>A0A917JMT0</accession>
<gene>
    <name evidence="2" type="primary">yqcC</name>
    <name evidence="2" type="ORF">GCM10009332_09470</name>
</gene>
<organism evidence="2 3">
    <name type="scientific">Shewanella gelidii</name>
    <dbReference type="NCBI Taxonomy" id="1642821"/>
    <lineage>
        <taxon>Bacteria</taxon>
        <taxon>Pseudomonadati</taxon>
        <taxon>Pseudomonadota</taxon>
        <taxon>Gammaproteobacteria</taxon>
        <taxon>Alteromonadales</taxon>
        <taxon>Shewanellaceae</taxon>
        <taxon>Shewanella</taxon>
    </lineage>
</organism>
<dbReference type="InterPro" id="IPR007384">
    <property type="entry name" value="UCP006257"/>
</dbReference>
<name>A0A917JMT0_9GAMM</name>
<dbReference type="Gene3D" id="1.20.1440.40">
    <property type="entry name" value="YqcC-like"/>
    <property type="match status" value="1"/>
</dbReference>
<protein>
    <recommendedName>
        <fullName evidence="1">YqcC-like domain-containing protein</fullName>
    </recommendedName>
</protein>
<evidence type="ECO:0000313" key="3">
    <source>
        <dbReference type="Proteomes" id="UP000613743"/>
    </source>
</evidence>
<evidence type="ECO:0000259" key="1">
    <source>
        <dbReference type="Pfam" id="PF04287"/>
    </source>
</evidence>
<reference evidence="2" key="2">
    <citation type="submission" date="2020-09" db="EMBL/GenBank/DDBJ databases">
        <authorList>
            <person name="Sun Q."/>
            <person name="Ohkuma M."/>
        </authorList>
    </citation>
    <scope>NUCLEOTIDE SEQUENCE</scope>
    <source>
        <strain evidence="2">JCM 30804</strain>
    </source>
</reference>
<dbReference type="PANTHER" id="PTHR39586:SF1">
    <property type="entry name" value="CYTOPLASMIC PROTEIN"/>
    <property type="match status" value="1"/>
</dbReference>
<proteinExistence type="predicted"/>
<keyword evidence="3" id="KW-1185">Reference proteome</keyword>
<comment type="caution">
    <text evidence="2">The sequence shown here is derived from an EMBL/GenBank/DDBJ whole genome shotgun (WGS) entry which is preliminary data.</text>
</comment>
<feature type="domain" description="YqcC-like" evidence="1">
    <location>
        <begin position="6"/>
        <end position="101"/>
    </location>
</feature>
<dbReference type="PIRSF" id="PIRSF006257">
    <property type="entry name" value="UCP006257"/>
    <property type="match status" value="1"/>
</dbReference>
<dbReference type="PANTHER" id="PTHR39586">
    <property type="entry name" value="CYTOPLASMIC PROTEIN-RELATED"/>
    <property type="match status" value="1"/>
</dbReference>